<evidence type="ECO:0000313" key="3">
    <source>
        <dbReference type="Proteomes" id="UP000749293"/>
    </source>
</evidence>
<dbReference type="GeneID" id="55968644"/>
<accession>A0A9P4YSI8</accession>
<feature type="region of interest" description="Disordered" evidence="1">
    <location>
        <begin position="1"/>
        <end position="58"/>
    </location>
</feature>
<proteinExistence type="predicted"/>
<evidence type="ECO:0000256" key="1">
    <source>
        <dbReference type="SAM" id="MobiDB-lite"/>
    </source>
</evidence>
<gene>
    <name evidence="2" type="ORF">GMORB2_2414</name>
</gene>
<keyword evidence="3" id="KW-1185">Reference proteome</keyword>
<dbReference type="AlphaFoldDB" id="A0A9P4YSI8"/>
<protein>
    <submittedName>
        <fullName evidence="2">Uncharacterized protein</fullName>
    </submittedName>
</protein>
<dbReference type="Proteomes" id="UP000749293">
    <property type="component" value="Unassembled WGS sequence"/>
</dbReference>
<evidence type="ECO:0000313" key="2">
    <source>
        <dbReference type="EMBL" id="KAF4120928.1"/>
    </source>
</evidence>
<organism evidence="2 3">
    <name type="scientific">Geosmithia morbida</name>
    <dbReference type="NCBI Taxonomy" id="1094350"/>
    <lineage>
        <taxon>Eukaryota</taxon>
        <taxon>Fungi</taxon>
        <taxon>Dikarya</taxon>
        <taxon>Ascomycota</taxon>
        <taxon>Pezizomycotina</taxon>
        <taxon>Sordariomycetes</taxon>
        <taxon>Hypocreomycetidae</taxon>
        <taxon>Hypocreales</taxon>
        <taxon>Bionectriaceae</taxon>
        <taxon>Geosmithia</taxon>
    </lineage>
</organism>
<sequence length="96" mass="10428">MHLNQDGSSGRELVLYMSTSDSGSGSGSGAGFGSNLDGNKWSGRTPPARDPNAPAPDPYDTPHGSIWYCYSEMCRDKKTYNWSNICRHCGVRPNKA</sequence>
<dbReference type="RefSeq" id="XP_035319580.1">
    <property type="nucleotide sequence ID" value="XM_035464394.1"/>
</dbReference>
<name>A0A9P4YSI8_9HYPO</name>
<comment type="caution">
    <text evidence="2">The sequence shown here is derived from an EMBL/GenBank/DDBJ whole genome shotgun (WGS) entry which is preliminary data.</text>
</comment>
<dbReference type="EMBL" id="JAANYQ010000014">
    <property type="protein sequence ID" value="KAF4120928.1"/>
    <property type="molecule type" value="Genomic_DNA"/>
</dbReference>
<reference evidence="2" key="1">
    <citation type="submission" date="2020-03" db="EMBL/GenBank/DDBJ databases">
        <title>Site-based positive gene gene selection in Geosmithia morbida across the United States reveals a broad range of putative effectors and factors for local host and environmental adapation.</title>
        <authorList>
            <person name="Onufrak A."/>
            <person name="Murdoch R.W."/>
            <person name="Gazis R."/>
            <person name="Huff M."/>
            <person name="Staton M."/>
            <person name="Klingeman W."/>
            <person name="Hadziabdic D."/>
        </authorList>
    </citation>
    <scope>NUCLEOTIDE SEQUENCE</scope>
    <source>
        <strain evidence="2">1262</strain>
    </source>
</reference>